<dbReference type="InterPro" id="IPR009056">
    <property type="entry name" value="Cyt_c-like_dom"/>
</dbReference>
<dbReference type="InterPro" id="IPR036909">
    <property type="entry name" value="Cyt_c-like_dom_sf"/>
</dbReference>
<evidence type="ECO:0000256" key="2">
    <source>
        <dbReference type="ARBA" id="ARBA00022617"/>
    </source>
</evidence>
<organism evidence="9 10">
    <name type="scientific">Labrys wisconsinensis</name>
    <dbReference type="NCBI Taxonomy" id="425677"/>
    <lineage>
        <taxon>Bacteria</taxon>
        <taxon>Pseudomonadati</taxon>
        <taxon>Pseudomonadota</taxon>
        <taxon>Alphaproteobacteria</taxon>
        <taxon>Hyphomicrobiales</taxon>
        <taxon>Xanthobacteraceae</taxon>
        <taxon>Labrys</taxon>
    </lineage>
</organism>
<evidence type="ECO:0000313" key="9">
    <source>
        <dbReference type="EMBL" id="MDQ0468876.1"/>
    </source>
</evidence>
<evidence type="ECO:0000259" key="8">
    <source>
        <dbReference type="PROSITE" id="PS51007"/>
    </source>
</evidence>
<dbReference type="PRINTS" id="PR00604">
    <property type="entry name" value="CYTCHRMECIAB"/>
</dbReference>
<evidence type="ECO:0000256" key="3">
    <source>
        <dbReference type="ARBA" id="ARBA00022723"/>
    </source>
</evidence>
<accession>A0ABU0J3M8</accession>
<feature type="chain" id="PRO_5045173744" evidence="7">
    <location>
        <begin position="27"/>
        <end position="139"/>
    </location>
</feature>
<sequence length="139" mass="14687">MQRFSVFVTALLVAAFGAGTGRTAAADDKLVAAADDKLVAAKKQFETSCGTCHTVDPQAAPRQGPNLAGVYGRPAGTLPGYKYSAALANAGFPWDEASLDKWITNAQAFRPGSVMPYRQANPDKRQLVIAYLKSLAPAK</sequence>
<proteinExistence type="predicted"/>
<dbReference type="SUPFAM" id="SSF46626">
    <property type="entry name" value="Cytochrome c"/>
    <property type="match status" value="1"/>
</dbReference>
<feature type="domain" description="Cytochrome c" evidence="8">
    <location>
        <begin position="36"/>
        <end position="136"/>
    </location>
</feature>
<evidence type="ECO:0000313" key="10">
    <source>
        <dbReference type="Proteomes" id="UP001242480"/>
    </source>
</evidence>
<dbReference type="Pfam" id="PF00034">
    <property type="entry name" value="Cytochrom_C"/>
    <property type="match status" value="1"/>
</dbReference>
<dbReference type="Gene3D" id="1.10.760.10">
    <property type="entry name" value="Cytochrome c-like domain"/>
    <property type="match status" value="1"/>
</dbReference>
<evidence type="ECO:0000256" key="1">
    <source>
        <dbReference type="ARBA" id="ARBA00022448"/>
    </source>
</evidence>
<keyword evidence="4" id="KW-0249">Electron transport</keyword>
<keyword evidence="7" id="KW-0732">Signal</keyword>
<keyword evidence="3 6" id="KW-0479">Metal-binding</keyword>
<evidence type="ECO:0000256" key="7">
    <source>
        <dbReference type="SAM" id="SignalP"/>
    </source>
</evidence>
<evidence type="ECO:0000256" key="4">
    <source>
        <dbReference type="ARBA" id="ARBA00022982"/>
    </source>
</evidence>
<keyword evidence="5 6" id="KW-0408">Iron</keyword>
<dbReference type="EMBL" id="JAUSVX010000002">
    <property type="protein sequence ID" value="MDQ0468876.1"/>
    <property type="molecule type" value="Genomic_DNA"/>
</dbReference>
<dbReference type="Proteomes" id="UP001242480">
    <property type="component" value="Unassembled WGS sequence"/>
</dbReference>
<keyword evidence="2 6" id="KW-0349">Heme</keyword>
<evidence type="ECO:0000256" key="5">
    <source>
        <dbReference type="ARBA" id="ARBA00023004"/>
    </source>
</evidence>
<reference evidence="9 10" key="1">
    <citation type="submission" date="2023-07" db="EMBL/GenBank/DDBJ databases">
        <title>Genomic Encyclopedia of Type Strains, Phase IV (KMG-IV): sequencing the most valuable type-strain genomes for metagenomic binning, comparative biology and taxonomic classification.</title>
        <authorList>
            <person name="Goeker M."/>
        </authorList>
    </citation>
    <scope>NUCLEOTIDE SEQUENCE [LARGE SCALE GENOMIC DNA]</scope>
    <source>
        <strain evidence="9 10">DSM 19619</strain>
    </source>
</reference>
<dbReference type="PANTHER" id="PTHR11961">
    <property type="entry name" value="CYTOCHROME C"/>
    <property type="match status" value="1"/>
</dbReference>
<evidence type="ECO:0000256" key="6">
    <source>
        <dbReference type="PROSITE-ProRule" id="PRU00433"/>
    </source>
</evidence>
<dbReference type="PROSITE" id="PS51007">
    <property type="entry name" value="CYTC"/>
    <property type="match status" value="1"/>
</dbReference>
<comment type="caution">
    <text evidence="9">The sequence shown here is derived from an EMBL/GenBank/DDBJ whole genome shotgun (WGS) entry which is preliminary data.</text>
</comment>
<gene>
    <name evidence="9" type="ORF">QO011_001876</name>
</gene>
<keyword evidence="10" id="KW-1185">Reference proteome</keyword>
<protein>
    <submittedName>
        <fullName evidence="9">Cytochrome c</fullName>
    </submittedName>
</protein>
<name>A0ABU0J3M8_9HYPH</name>
<feature type="signal peptide" evidence="7">
    <location>
        <begin position="1"/>
        <end position="26"/>
    </location>
</feature>
<dbReference type="RefSeq" id="WP_307270669.1">
    <property type="nucleotide sequence ID" value="NZ_JAUSVX010000002.1"/>
</dbReference>
<keyword evidence="1" id="KW-0813">Transport</keyword>
<dbReference type="InterPro" id="IPR002327">
    <property type="entry name" value="Cyt_c_1A/1B"/>
</dbReference>